<evidence type="ECO:0000313" key="7">
    <source>
        <dbReference type="Proteomes" id="UP001501598"/>
    </source>
</evidence>
<dbReference type="InterPro" id="IPR028082">
    <property type="entry name" value="Peripla_BP_I"/>
</dbReference>
<dbReference type="InterPro" id="IPR025997">
    <property type="entry name" value="SBP_2_dom"/>
</dbReference>
<evidence type="ECO:0000256" key="3">
    <source>
        <dbReference type="ARBA" id="ARBA00022729"/>
    </source>
</evidence>
<dbReference type="SUPFAM" id="SSF53822">
    <property type="entry name" value="Periplasmic binding protein-like I"/>
    <property type="match status" value="1"/>
</dbReference>
<feature type="signal peptide" evidence="4">
    <location>
        <begin position="1"/>
        <end position="26"/>
    </location>
</feature>
<reference evidence="7" key="1">
    <citation type="journal article" date="2019" name="Int. J. Syst. Evol. Microbiol.">
        <title>The Global Catalogue of Microorganisms (GCM) 10K type strain sequencing project: providing services to taxonomists for standard genome sequencing and annotation.</title>
        <authorList>
            <consortium name="The Broad Institute Genomics Platform"/>
            <consortium name="The Broad Institute Genome Sequencing Center for Infectious Disease"/>
            <person name="Wu L."/>
            <person name="Ma J."/>
        </authorList>
    </citation>
    <scope>NUCLEOTIDE SEQUENCE [LARGE SCALE GENOMIC DNA]</scope>
    <source>
        <strain evidence="7">JCM 17906</strain>
    </source>
</reference>
<comment type="similarity">
    <text evidence="2">Belongs to the bacterial solute-binding protein 2 family.</text>
</comment>
<dbReference type="Gene3D" id="3.40.50.2300">
    <property type="match status" value="2"/>
</dbReference>
<keyword evidence="7" id="KW-1185">Reference proteome</keyword>
<dbReference type="EMBL" id="BAABGT010000058">
    <property type="protein sequence ID" value="GAA4550586.1"/>
    <property type="molecule type" value="Genomic_DNA"/>
</dbReference>
<name>A0ABP8RWY0_9PSEU</name>
<comment type="subcellular location">
    <subcellularLocation>
        <location evidence="1">Cell envelope</location>
    </subcellularLocation>
</comment>
<evidence type="ECO:0000256" key="2">
    <source>
        <dbReference type="ARBA" id="ARBA00007639"/>
    </source>
</evidence>
<keyword evidence="3 4" id="KW-0732">Signal</keyword>
<evidence type="ECO:0000256" key="4">
    <source>
        <dbReference type="SAM" id="SignalP"/>
    </source>
</evidence>
<dbReference type="PANTHER" id="PTHR46847">
    <property type="entry name" value="D-ALLOSE-BINDING PERIPLASMIC PROTEIN-RELATED"/>
    <property type="match status" value="1"/>
</dbReference>
<dbReference type="PROSITE" id="PS51257">
    <property type="entry name" value="PROKAR_LIPOPROTEIN"/>
    <property type="match status" value="1"/>
</dbReference>
<comment type="caution">
    <text evidence="6">The sequence shown here is derived from an EMBL/GenBank/DDBJ whole genome shotgun (WGS) entry which is preliminary data.</text>
</comment>
<dbReference type="Proteomes" id="UP001501598">
    <property type="component" value="Unassembled WGS sequence"/>
</dbReference>
<gene>
    <name evidence="6" type="ORF">GCM10023175_40960</name>
</gene>
<feature type="chain" id="PRO_5047319734" description="Periplasmic binding protein domain-containing protein" evidence="4">
    <location>
        <begin position="27"/>
        <end position="379"/>
    </location>
</feature>
<proteinExistence type="inferred from homology"/>
<evidence type="ECO:0000259" key="5">
    <source>
        <dbReference type="Pfam" id="PF13407"/>
    </source>
</evidence>
<accession>A0ABP8RWY0</accession>
<dbReference type="Pfam" id="PF13407">
    <property type="entry name" value="Peripla_BP_4"/>
    <property type="match status" value="1"/>
</dbReference>
<feature type="domain" description="Periplasmic binding protein" evidence="5">
    <location>
        <begin position="90"/>
        <end position="331"/>
    </location>
</feature>
<dbReference type="PANTHER" id="PTHR46847:SF1">
    <property type="entry name" value="D-ALLOSE-BINDING PERIPLASMIC PROTEIN-RELATED"/>
    <property type="match status" value="1"/>
</dbReference>
<protein>
    <recommendedName>
        <fullName evidence="5">Periplasmic binding protein domain-containing protein</fullName>
    </recommendedName>
</protein>
<organism evidence="6 7">
    <name type="scientific">Pseudonocardia xishanensis</name>
    <dbReference type="NCBI Taxonomy" id="630995"/>
    <lineage>
        <taxon>Bacteria</taxon>
        <taxon>Bacillati</taxon>
        <taxon>Actinomycetota</taxon>
        <taxon>Actinomycetes</taxon>
        <taxon>Pseudonocardiales</taxon>
        <taxon>Pseudonocardiaceae</taxon>
        <taxon>Pseudonocardia</taxon>
    </lineage>
</organism>
<evidence type="ECO:0000313" key="6">
    <source>
        <dbReference type="EMBL" id="GAA4550586.1"/>
    </source>
</evidence>
<evidence type="ECO:0000256" key="1">
    <source>
        <dbReference type="ARBA" id="ARBA00004196"/>
    </source>
</evidence>
<sequence>MKWNSGRPKAWRARSVAAATVGLALALTGCSTGTSGGGSGAAASSTNNVVLDSMKPVTTFVGPTESFTPVKDKHIMVLVCGNFGKACIRLGEGAKQAAESLGWRVDMVDGRLDPTVWNRAVKQAVDAGIDGIVSVAADPNLMGEAMAAVNAKHVPFVMISQSPKPGDVPGVRSWIRPDAVKGGTDVGTWIAADSGDKGSALLIDLPDYADIMKRNDAIADTLTKTCQECTVHRVTGSSQTVGTSLAPLVTSQLQQHPDVNYVWSPDDAVSNFVAQGIQQAGKSATVKLVSGAGEPEALAKIKAGTHAADLASPNNFMGWLAGDALIRAISGVPVQDVWDVPQRFFSAVNINDGGPDLTEVGWNVEFDYRDQLKKMWGLT</sequence>